<keyword evidence="1" id="KW-0597">Phosphoprotein</keyword>
<dbReference type="PANTHER" id="PTHR45228">
    <property type="entry name" value="CYCLIC DI-GMP PHOSPHODIESTERASE TM_0186-RELATED"/>
    <property type="match status" value="1"/>
</dbReference>
<dbReference type="AlphaFoldDB" id="A0A1T4R110"/>
<dbReference type="Proteomes" id="UP000190102">
    <property type="component" value="Unassembled WGS sequence"/>
</dbReference>
<dbReference type="InterPro" id="IPR011006">
    <property type="entry name" value="CheY-like_superfamily"/>
</dbReference>
<dbReference type="PROSITE" id="PS51832">
    <property type="entry name" value="HD_GYP"/>
    <property type="match status" value="1"/>
</dbReference>
<dbReference type="SUPFAM" id="SSF52172">
    <property type="entry name" value="CheY-like"/>
    <property type="match status" value="1"/>
</dbReference>
<evidence type="ECO:0000259" key="4">
    <source>
        <dbReference type="PROSITE" id="PS51832"/>
    </source>
</evidence>
<dbReference type="Gene3D" id="1.10.3210.10">
    <property type="entry name" value="Hypothetical protein af1432"/>
    <property type="match status" value="1"/>
</dbReference>
<evidence type="ECO:0000256" key="1">
    <source>
        <dbReference type="PROSITE-ProRule" id="PRU00169"/>
    </source>
</evidence>
<reference evidence="6" key="1">
    <citation type="submission" date="2017-02" db="EMBL/GenBank/DDBJ databases">
        <authorList>
            <person name="Varghese N."/>
            <person name="Submissions S."/>
        </authorList>
    </citation>
    <scope>NUCLEOTIDE SEQUENCE [LARGE SCALE GENOMIC DNA]</scope>
    <source>
        <strain evidence="6">ATCC BAA-34</strain>
    </source>
</reference>
<dbReference type="PANTHER" id="PTHR45228:SF8">
    <property type="entry name" value="TWO-COMPONENT RESPONSE REGULATOR-RELATED"/>
    <property type="match status" value="1"/>
</dbReference>
<dbReference type="Pfam" id="PF00072">
    <property type="entry name" value="Response_reg"/>
    <property type="match status" value="1"/>
</dbReference>
<dbReference type="GO" id="GO:0000160">
    <property type="term" value="P:phosphorelay signal transduction system"/>
    <property type="evidence" value="ECO:0007669"/>
    <property type="project" value="InterPro"/>
</dbReference>
<keyword evidence="6" id="KW-1185">Reference proteome</keyword>
<keyword evidence="2" id="KW-0175">Coiled coil</keyword>
<dbReference type="PROSITE" id="PS50110">
    <property type="entry name" value="RESPONSE_REGULATORY"/>
    <property type="match status" value="1"/>
</dbReference>
<dbReference type="Pfam" id="PF13487">
    <property type="entry name" value="HD_5"/>
    <property type="match status" value="1"/>
</dbReference>
<evidence type="ECO:0000259" key="3">
    <source>
        <dbReference type="PROSITE" id="PS50110"/>
    </source>
</evidence>
<evidence type="ECO:0000313" key="6">
    <source>
        <dbReference type="Proteomes" id="UP000190102"/>
    </source>
</evidence>
<dbReference type="InterPro" id="IPR037522">
    <property type="entry name" value="HD_GYP_dom"/>
</dbReference>
<gene>
    <name evidence="5" type="ORF">SAMN02745119_02619</name>
</gene>
<dbReference type="InterPro" id="IPR001789">
    <property type="entry name" value="Sig_transdc_resp-reg_receiver"/>
</dbReference>
<dbReference type="SMART" id="SM00471">
    <property type="entry name" value="HDc"/>
    <property type="match status" value="1"/>
</dbReference>
<sequence>MSDELIRPTVLFVDDEENILKALQRLTMDEEFDTEIANSGDAGLQKLTTLSNVALIVSDQRMPGMNGAEFLHQSQQLAPEAIRMLLTGYSDISAAADAINKGGASRYLNKPWNDDDLLQTLKAAIETWKLSNDNKRLQAIVQAQNEEMKQWNENLKNRVLQQTTAIRKKADDLNEALVQLKQNYSGIINAFSGLVELRGQKAQQHARNVMELAVAAAREYGLMPEELEIIRTAALLHDIGEIGLPENVLEKSQDYMTQNELHIYSQHPVRGQMAIDSIAELRPAGILIRHHHEYFNGTGFPDKLAGDAIPIGARILTYADQLDKAVASGGDTAEQALTRVELGLSIKLDPGLQRVFRKIARYAYFTMPEIDPNATVELELKPEELRAGMILTKDVISGTGMMLLNKGVTLDAVKLEAIQRYYQLDPPLHGVFALVHGKG</sequence>
<dbReference type="OrthoDB" id="5392850at2"/>
<dbReference type="CDD" id="cd17569">
    <property type="entry name" value="REC_HupR-like"/>
    <property type="match status" value="1"/>
</dbReference>
<proteinExistence type="predicted"/>
<feature type="coiled-coil region" evidence="2">
    <location>
        <begin position="134"/>
        <end position="190"/>
    </location>
</feature>
<dbReference type="InterPro" id="IPR052020">
    <property type="entry name" value="Cyclic_di-GMP/3'3'-cGAMP_PDE"/>
</dbReference>
<dbReference type="SMART" id="SM00448">
    <property type="entry name" value="REC"/>
    <property type="match status" value="1"/>
</dbReference>
<keyword evidence="5" id="KW-0378">Hydrolase</keyword>
<organism evidence="5 6">
    <name type="scientific">Trichlorobacter thiogenes</name>
    <dbReference type="NCBI Taxonomy" id="115783"/>
    <lineage>
        <taxon>Bacteria</taxon>
        <taxon>Pseudomonadati</taxon>
        <taxon>Thermodesulfobacteriota</taxon>
        <taxon>Desulfuromonadia</taxon>
        <taxon>Geobacterales</taxon>
        <taxon>Geobacteraceae</taxon>
        <taxon>Trichlorobacter</taxon>
    </lineage>
</organism>
<evidence type="ECO:0000256" key="2">
    <source>
        <dbReference type="SAM" id="Coils"/>
    </source>
</evidence>
<dbReference type="SUPFAM" id="SSF109604">
    <property type="entry name" value="HD-domain/PDEase-like"/>
    <property type="match status" value="1"/>
</dbReference>
<name>A0A1T4R110_9BACT</name>
<dbReference type="EMBL" id="FUWR01000016">
    <property type="protein sequence ID" value="SKA09278.1"/>
    <property type="molecule type" value="Genomic_DNA"/>
</dbReference>
<dbReference type="InterPro" id="IPR003607">
    <property type="entry name" value="HD/PDEase_dom"/>
</dbReference>
<dbReference type="RefSeq" id="WP_078790872.1">
    <property type="nucleotide sequence ID" value="NZ_FUWR01000016.1"/>
</dbReference>
<feature type="modified residue" description="4-aspartylphosphate" evidence="1">
    <location>
        <position position="59"/>
    </location>
</feature>
<dbReference type="CDD" id="cd00077">
    <property type="entry name" value="HDc"/>
    <property type="match status" value="1"/>
</dbReference>
<feature type="domain" description="HD-GYP" evidence="4">
    <location>
        <begin position="180"/>
        <end position="376"/>
    </location>
</feature>
<accession>A0A1T4R110</accession>
<dbReference type="Gene3D" id="3.40.50.2300">
    <property type="match status" value="1"/>
</dbReference>
<protein>
    <submittedName>
        <fullName evidence="5">Response regulator receiver modulated metal dependent phosphohydrolase</fullName>
    </submittedName>
</protein>
<dbReference type="GO" id="GO:0016787">
    <property type="term" value="F:hydrolase activity"/>
    <property type="evidence" value="ECO:0007669"/>
    <property type="project" value="UniProtKB-KW"/>
</dbReference>
<feature type="domain" description="Response regulatory" evidence="3">
    <location>
        <begin position="9"/>
        <end position="125"/>
    </location>
</feature>
<evidence type="ECO:0000313" key="5">
    <source>
        <dbReference type="EMBL" id="SKA09278.1"/>
    </source>
</evidence>
<dbReference type="STRING" id="115783.SAMN02745119_02619"/>